<dbReference type="Gene3D" id="3.90.176.10">
    <property type="entry name" value="Toxin ADP-ribosyltransferase, Chain A, domain 1"/>
    <property type="match status" value="1"/>
</dbReference>
<feature type="region of interest" description="Disordered" evidence="4">
    <location>
        <begin position="939"/>
        <end position="978"/>
    </location>
</feature>
<dbReference type="SUPFAM" id="SSF56399">
    <property type="entry name" value="ADP-ribosylation"/>
    <property type="match status" value="1"/>
</dbReference>
<dbReference type="PROSITE" id="PS51996">
    <property type="entry name" value="TR_MART"/>
    <property type="match status" value="1"/>
</dbReference>
<accession>A0A815TMH7</accession>
<name>A0A815TMH7_9BILA</name>
<organism evidence="6 7">
    <name type="scientific">Rotaria sordida</name>
    <dbReference type="NCBI Taxonomy" id="392033"/>
    <lineage>
        <taxon>Eukaryota</taxon>
        <taxon>Metazoa</taxon>
        <taxon>Spiralia</taxon>
        <taxon>Gnathifera</taxon>
        <taxon>Rotifera</taxon>
        <taxon>Eurotatoria</taxon>
        <taxon>Bdelloidea</taxon>
        <taxon>Philodinida</taxon>
        <taxon>Philodinidae</taxon>
        <taxon>Rotaria</taxon>
    </lineage>
</organism>
<dbReference type="PROSITE" id="PS50293">
    <property type="entry name" value="TPR_REGION"/>
    <property type="match status" value="2"/>
</dbReference>
<dbReference type="SMART" id="SM00028">
    <property type="entry name" value="TPR"/>
    <property type="match status" value="10"/>
</dbReference>
<evidence type="ECO:0000313" key="5">
    <source>
        <dbReference type="EMBL" id="CAF1224581.1"/>
    </source>
</evidence>
<feature type="repeat" description="TPR" evidence="3">
    <location>
        <begin position="621"/>
        <end position="654"/>
    </location>
</feature>
<sequence>MINTLRSIVDYLKVFDCVNECLTYINSITTETKILFIVSGQLGESVIAQIYDLSKIISIYIFCYDKMKHETWSIQYKPKLQGVFNDKNELYSKLISNVKLEIRNFLPISILNENAQQRCLRDLSKESVSFMWFQLLIKILINMEHADSAINEMINLCRKQYKNNEKVLNQIEEFSRNYVKNHAAEWYSKDIFLFRLLNRALRTENIDAIYKFRSFIADLHHHLEQLYREHTEKISNDKKISTVYRGAQMSIEELKALEENQNGLISVNTFFSTSKSSSVASRFGIDGTRDNPTVIFTISIDDHIHDQPYSLIEYSSNFSDEEEILFSIGTIFRIENVEPMNDTVWSVELKLYNRDNLELKQLMISFEEEIGKTPTLFDLGKIFSYMGDNDRAEKYYRILLEQLPPNDGSMSIVYTNTGDTYLNRGDYHTASEYYEQALSIASNLEPDFHIALAYVYDSIGLLNDRIGKYEEAIKNLKQARDIKLKSIPENPLFMASTYNNIAMVYRHNLDYELSLEYYNKVLNIELESLPELHPNIASTYNNIALLLNQLNRYDEALNNYTKALTIEQKSLPSNHYKIGTTYNNMALLYTNTNDLIKALDFYEKALTIFYDTLEHDHPTIGSIYYNMGDVHYKLGNNDTAMDYFQKALDIRLKSLPNDHIDLAATLNSIGVIYLIRENFTDALKHCEQALEIQLKSSPNTHPDLAAMHFNLGRINLKLNQYDKALEHFQASQTIMTKIFQEDHHDLELLYFHIGNTYLLLRNYQKSIDNYEKSLQNQLKKPDSAKDHLATTYTHMGLAFNKLEYSKVLYPYRNNDLIARTLNSYLKAVRKAIRKSNGDKESVDAPFSIDVPTSDLIEWSSRYTLPNSSWQRTRTECYPTSNADTNATNTASPTIVSISCTDQKAMSLSSSTIDSDLMGTQGTPTSNSISNINVRKRSVIDSFSSPRKEKKSKKVQEDDDTSSSDTESDKDDFIRSIEPIKPSKFKGRRLIKICYN</sequence>
<feature type="repeat" description="TPR" evidence="3">
    <location>
        <begin position="373"/>
        <end position="406"/>
    </location>
</feature>
<feature type="repeat" description="TPR" evidence="3">
    <location>
        <begin position="537"/>
        <end position="570"/>
    </location>
</feature>
<protein>
    <submittedName>
        <fullName evidence="6">Uncharacterized protein</fullName>
    </submittedName>
</protein>
<feature type="region of interest" description="Disordered" evidence="4">
    <location>
        <begin position="913"/>
        <end position="932"/>
    </location>
</feature>
<evidence type="ECO:0000256" key="1">
    <source>
        <dbReference type="ARBA" id="ARBA00022737"/>
    </source>
</evidence>
<reference evidence="6" key="1">
    <citation type="submission" date="2021-02" db="EMBL/GenBank/DDBJ databases">
        <authorList>
            <person name="Nowell W R."/>
        </authorList>
    </citation>
    <scope>NUCLEOTIDE SEQUENCE</scope>
</reference>
<proteinExistence type="predicted"/>
<evidence type="ECO:0000313" key="7">
    <source>
        <dbReference type="Proteomes" id="UP000663870"/>
    </source>
</evidence>
<dbReference type="PANTHER" id="PTHR45641">
    <property type="entry name" value="TETRATRICOPEPTIDE REPEAT PROTEIN (AFU_ORTHOLOGUE AFUA_6G03870)"/>
    <property type="match status" value="1"/>
</dbReference>
<feature type="repeat" description="TPR" evidence="3">
    <location>
        <begin position="453"/>
        <end position="486"/>
    </location>
</feature>
<evidence type="ECO:0000256" key="4">
    <source>
        <dbReference type="SAM" id="MobiDB-lite"/>
    </source>
</evidence>
<keyword evidence="7" id="KW-1185">Reference proteome</keyword>
<dbReference type="Pfam" id="PF13424">
    <property type="entry name" value="TPR_12"/>
    <property type="match status" value="4"/>
</dbReference>
<dbReference type="PROSITE" id="PS50005">
    <property type="entry name" value="TPR"/>
    <property type="match status" value="10"/>
</dbReference>
<dbReference type="EMBL" id="CAJNOH010001504">
    <property type="protein sequence ID" value="CAF1224581.1"/>
    <property type="molecule type" value="Genomic_DNA"/>
</dbReference>
<evidence type="ECO:0000256" key="3">
    <source>
        <dbReference type="PROSITE-ProRule" id="PRU00339"/>
    </source>
</evidence>
<gene>
    <name evidence="6" type="ORF">JXQ802_LOCUS40653</name>
    <name evidence="5" type="ORF">PYM288_LOCUS26054</name>
</gene>
<comment type="caution">
    <text evidence="6">The sequence shown here is derived from an EMBL/GenBank/DDBJ whole genome shotgun (WGS) entry which is preliminary data.</text>
</comment>
<evidence type="ECO:0000256" key="2">
    <source>
        <dbReference type="ARBA" id="ARBA00022803"/>
    </source>
</evidence>
<keyword evidence="2 3" id="KW-0802">TPR repeat</keyword>
<dbReference type="Pfam" id="PF13176">
    <property type="entry name" value="TPR_7"/>
    <property type="match status" value="1"/>
</dbReference>
<dbReference type="EMBL" id="CAJNOL010002486">
    <property type="protein sequence ID" value="CAF1505053.1"/>
    <property type="molecule type" value="Genomic_DNA"/>
</dbReference>
<feature type="repeat" description="TPR" evidence="3">
    <location>
        <begin position="411"/>
        <end position="444"/>
    </location>
</feature>
<evidence type="ECO:0000313" key="6">
    <source>
        <dbReference type="EMBL" id="CAF1505053.1"/>
    </source>
</evidence>
<keyword evidence="1" id="KW-0677">Repeat</keyword>
<dbReference type="PANTHER" id="PTHR45641:SF1">
    <property type="entry name" value="AAA+ ATPASE DOMAIN-CONTAINING PROTEIN"/>
    <property type="match status" value="1"/>
</dbReference>
<feature type="repeat" description="TPR" evidence="3">
    <location>
        <begin position="495"/>
        <end position="528"/>
    </location>
</feature>
<dbReference type="Pfam" id="PF13181">
    <property type="entry name" value="TPR_8"/>
    <property type="match status" value="1"/>
</dbReference>
<dbReference type="SUPFAM" id="SSF48452">
    <property type="entry name" value="TPR-like"/>
    <property type="match status" value="3"/>
</dbReference>
<dbReference type="InterPro" id="IPR019734">
    <property type="entry name" value="TPR_rpt"/>
</dbReference>
<feature type="repeat" description="TPR" evidence="3">
    <location>
        <begin position="579"/>
        <end position="612"/>
    </location>
</feature>
<feature type="repeat" description="TPR" evidence="3">
    <location>
        <begin position="705"/>
        <end position="738"/>
    </location>
</feature>
<dbReference type="InterPro" id="IPR011990">
    <property type="entry name" value="TPR-like_helical_dom_sf"/>
</dbReference>
<dbReference type="AlphaFoldDB" id="A0A815TMH7"/>
<feature type="compositionally biased region" description="Acidic residues" evidence="4">
    <location>
        <begin position="956"/>
        <end position="969"/>
    </location>
</feature>
<feature type="repeat" description="TPR" evidence="3">
    <location>
        <begin position="663"/>
        <end position="696"/>
    </location>
</feature>
<dbReference type="Proteomes" id="UP000663854">
    <property type="component" value="Unassembled WGS sequence"/>
</dbReference>
<dbReference type="Proteomes" id="UP000663870">
    <property type="component" value="Unassembled WGS sequence"/>
</dbReference>
<dbReference type="Gene3D" id="1.25.40.10">
    <property type="entry name" value="Tetratricopeptide repeat domain"/>
    <property type="match status" value="3"/>
</dbReference>
<feature type="repeat" description="TPR" evidence="3">
    <location>
        <begin position="747"/>
        <end position="780"/>
    </location>
</feature>